<comment type="caution">
    <text evidence="1">The sequence shown here is derived from an EMBL/GenBank/DDBJ whole genome shotgun (WGS) entry which is preliminary data.</text>
</comment>
<name>A0A7K1YEV2_9SPHI</name>
<dbReference type="Gene3D" id="3.50.50.60">
    <property type="entry name" value="FAD/NAD(P)-binding domain"/>
    <property type="match status" value="1"/>
</dbReference>
<dbReference type="Proteomes" id="UP000466586">
    <property type="component" value="Unassembled WGS sequence"/>
</dbReference>
<sequence>MRAAIIGAGPAGLTIAHQLSANGVSVDVYDNAAEVGGFAKSILMWDVPVEIGPHFLNIGYIPAVYKFVSTVLKGRFDVYERKTYIITPQKLFKYPPAVADMLKQMNIWETAKAIGGLLKQSILPVKPDGTAEQFVKRSLGGYLYEHFFASFSRKLWGLAAGNVSDVFARSLLGFSSGYSPGKIAWKKIKDGLQRKPDTNCYIYPHNGLSTLWQVLKIATEINGGRFFLSAVIKELICDEPCRISGLRLADGSIQKYDVVIATIPLAPLFSYLKAAQIVESTTVSRFRCDILVYLKVTFNSGVAAQCFYVYREDVAVTRITNFNQFNQTKSRDFSILLVECWCDKTDELWRSSDEAIIGHAISALNKLKIFSGLEVLSSSIKKIENAFQIPVIDVVQTREAMFNQLSQYENLFVTGRTASISFNYGMENAIHDGLKLSEQLLKTVNQPAACKES</sequence>
<dbReference type="PANTHER" id="PTHR21197">
    <property type="entry name" value="UDP-GALACTOPYRANOSE MUTASE"/>
    <property type="match status" value="1"/>
</dbReference>
<dbReference type="GO" id="GO:0050660">
    <property type="term" value="F:flavin adenine dinucleotide binding"/>
    <property type="evidence" value="ECO:0007669"/>
    <property type="project" value="TreeGrafter"/>
</dbReference>
<proteinExistence type="predicted"/>
<protein>
    <submittedName>
        <fullName evidence="1">NAD(P)-binding protein</fullName>
    </submittedName>
</protein>
<dbReference type="AlphaFoldDB" id="A0A7K1YEV2"/>
<accession>A0A7K1YEV2</accession>
<evidence type="ECO:0000313" key="2">
    <source>
        <dbReference type="Proteomes" id="UP000466586"/>
    </source>
</evidence>
<dbReference type="InterPro" id="IPR036188">
    <property type="entry name" value="FAD/NAD-bd_sf"/>
</dbReference>
<dbReference type="GO" id="GO:0005829">
    <property type="term" value="C:cytosol"/>
    <property type="evidence" value="ECO:0007669"/>
    <property type="project" value="TreeGrafter"/>
</dbReference>
<dbReference type="PRINTS" id="PR00419">
    <property type="entry name" value="ADXRDTASE"/>
</dbReference>
<dbReference type="EMBL" id="WVHT01000011">
    <property type="protein sequence ID" value="MXV52921.1"/>
    <property type="molecule type" value="Genomic_DNA"/>
</dbReference>
<dbReference type="PANTHER" id="PTHR21197:SF0">
    <property type="entry name" value="UDP-GALACTOPYRANOSE MUTASE"/>
    <property type="match status" value="1"/>
</dbReference>
<reference evidence="1 2" key="1">
    <citation type="submission" date="2019-11" db="EMBL/GenBank/DDBJ databases">
        <title>Pedobacter sp. HMF7647 Genome sequencing and assembly.</title>
        <authorList>
            <person name="Kang H."/>
            <person name="Kim H."/>
            <person name="Joh K."/>
        </authorList>
    </citation>
    <scope>NUCLEOTIDE SEQUENCE [LARGE SCALE GENOMIC DNA]</scope>
    <source>
        <strain evidence="1 2">HMF7647</strain>
    </source>
</reference>
<dbReference type="Pfam" id="PF13450">
    <property type="entry name" value="NAD_binding_8"/>
    <property type="match status" value="1"/>
</dbReference>
<gene>
    <name evidence="1" type="ORF">GS399_18260</name>
</gene>
<dbReference type="RefSeq" id="WP_160846101.1">
    <property type="nucleotide sequence ID" value="NZ_WVHT01000011.1"/>
</dbReference>
<organism evidence="1 2">
    <name type="scientific">Hufsiella arboris</name>
    <dbReference type="NCBI Taxonomy" id="2695275"/>
    <lineage>
        <taxon>Bacteria</taxon>
        <taxon>Pseudomonadati</taxon>
        <taxon>Bacteroidota</taxon>
        <taxon>Sphingobacteriia</taxon>
        <taxon>Sphingobacteriales</taxon>
        <taxon>Sphingobacteriaceae</taxon>
        <taxon>Hufsiella</taxon>
    </lineage>
</organism>
<keyword evidence="2" id="KW-1185">Reference proteome</keyword>
<evidence type="ECO:0000313" key="1">
    <source>
        <dbReference type="EMBL" id="MXV52921.1"/>
    </source>
</evidence>
<dbReference type="GO" id="GO:0008767">
    <property type="term" value="F:UDP-galactopyranose mutase activity"/>
    <property type="evidence" value="ECO:0007669"/>
    <property type="project" value="TreeGrafter"/>
</dbReference>
<dbReference type="SUPFAM" id="SSF51905">
    <property type="entry name" value="FAD/NAD(P)-binding domain"/>
    <property type="match status" value="1"/>
</dbReference>